<feature type="compositionally biased region" description="Polar residues" evidence="1">
    <location>
        <begin position="441"/>
        <end position="451"/>
    </location>
</feature>
<evidence type="ECO:0000313" key="2">
    <source>
        <dbReference type="EMBL" id="PMD13754.1"/>
    </source>
</evidence>
<feature type="compositionally biased region" description="Polar residues" evidence="1">
    <location>
        <begin position="400"/>
        <end position="412"/>
    </location>
</feature>
<organism evidence="2 3">
    <name type="scientific">Hyaloscypha hepaticicola</name>
    <dbReference type="NCBI Taxonomy" id="2082293"/>
    <lineage>
        <taxon>Eukaryota</taxon>
        <taxon>Fungi</taxon>
        <taxon>Dikarya</taxon>
        <taxon>Ascomycota</taxon>
        <taxon>Pezizomycotina</taxon>
        <taxon>Leotiomycetes</taxon>
        <taxon>Helotiales</taxon>
        <taxon>Hyaloscyphaceae</taxon>
        <taxon>Hyaloscypha</taxon>
    </lineage>
</organism>
<name>A0A2J6PIB0_9HELO</name>
<feature type="compositionally biased region" description="Polar residues" evidence="1">
    <location>
        <begin position="315"/>
        <end position="340"/>
    </location>
</feature>
<gene>
    <name evidence="2" type="ORF">NA56DRAFT_694603</name>
</gene>
<evidence type="ECO:0000313" key="3">
    <source>
        <dbReference type="Proteomes" id="UP000235672"/>
    </source>
</evidence>
<keyword evidence="3" id="KW-1185">Reference proteome</keyword>
<protein>
    <submittedName>
        <fullName evidence="2">Uncharacterized protein</fullName>
    </submittedName>
</protein>
<reference evidence="2 3" key="1">
    <citation type="submission" date="2016-05" db="EMBL/GenBank/DDBJ databases">
        <title>A degradative enzymes factory behind the ericoid mycorrhizal symbiosis.</title>
        <authorList>
            <consortium name="DOE Joint Genome Institute"/>
            <person name="Martino E."/>
            <person name="Morin E."/>
            <person name="Grelet G."/>
            <person name="Kuo A."/>
            <person name="Kohler A."/>
            <person name="Daghino S."/>
            <person name="Barry K."/>
            <person name="Choi C."/>
            <person name="Cichocki N."/>
            <person name="Clum A."/>
            <person name="Copeland A."/>
            <person name="Hainaut M."/>
            <person name="Haridas S."/>
            <person name="Labutti K."/>
            <person name="Lindquist E."/>
            <person name="Lipzen A."/>
            <person name="Khouja H.-R."/>
            <person name="Murat C."/>
            <person name="Ohm R."/>
            <person name="Olson A."/>
            <person name="Spatafora J."/>
            <person name="Veneault-Fourrey C."/>
            <person name="Henrissat B."/>
            <person name="Grigoriev I."/>
            <person name="Martin F."/>
            <person name="Perotto S."/>
        </authorList>
    </citation>
    <scope>NUCLEOTIDE SEQUENCE [LARGE SCALE GENOMIC DNA]</scope>
    <source>
        <strain evidence="2 3">UAMH 7357</strain>
    </source>
</reference>
<feature type="region of interest" description="Disordered" evidence="1">
    <location>
        <begin position="290"/>
        <end position="309"/>
    </location>
</feature>
<feature type="compositionally biased region" description="Polar residues" evidence="1">
    <location>
        <begin position="459"/>
        <end position="478"/>
    </location>
</feature>
<proteinExistence type="predicted"/>
<feature type="compositionally biased region" description="Basic and acidic residues" evidence="1">
    <location>
        <begin position="499"/>
        <end position="510"/>
    </location>
</feature>
<feature type="compositionally biased region" description="Basic and acidic residues" evidence="1">
    <location>
        <begin position="169"/>
        <end position="188"/>
    </location>
</feature>
<dbReference type="AlphaFoldDB" id="A0A2J6PIB0"/>
<evidence type="ECO:0000256" key="1">
    <source>
        <dbReference type="SAM" id="MobiDB-lite"/>
    </source>
</evidence>
<feature type="region of interest" description="Disordered" evidence="1">
    <location>
        <begin position="146"/>
        <end position="193"/>
    </location>
</feature>
<feature type="compositionally biased region" description="Basic and acidic residues" evidence="1">
    <location>
        <begin position="146"/>
        <end position="155"/>
    </location>
</feature>
<feature type="region of interest" description="Disordered" evidence="1">
    <location>
        <begin position="233"/>
        <end position="263"/>
    </location>
</feature>
<feature type="compositionally biased region" description="Basic and acidic residues" evidence="1">
    <location>
        <begin position="249"/>
        <end position="259"/>
    </location>
</feature>
<dbReference type="Proteomes" id="UP000235672">
    <property type="component" value="Unassembled WGS sequence"/>
</dbReference>
<dbReference type="EMBL" id="KZ613528">
    <property type="protein sequence ID" value="PMD13754.1"/>
    <property type="molecule type" value="Genomic_DNA"/>
</dbReference>
<accession>A0A2J6PIB0</accession>
<feature type="region of interest" description="Disordered" evidence="1">
    <location>
        <begin position="315"/>
        <end position="528"/>
    </location>
</feature>
<sequence length="660" mass="74364">MASLTFLNMTEDSSKKPLMALGKIPSIDLLRELLGLNAAPVRVKNAFRDITVEWRKTNLTSDNRPATELVDWHSPAVQKDLYTLAEKFLADNDNAERYWSASRPWKYDSNIQYPDDKERIIELLVQLFFKQNRHYKNNTTYSQWARKDLESEPSREGSTAQRMTSSDAASEKESEKSSYKPRQSENAENRFSPMSNFIDISGSFSASPTLPWDHKLPPSRDIYDMPDEEELVISHRSPSLSSTLSTKHNRTEETDEGRTAKRRAKYSLRARTHSVLKDAISDREFEELMKAYESEDSSEDDGGPQNVQLAPVITMVNQPDVETSAPQSAKRQETGLSAQDQIKDKPNGKQCLGSSQMPPPPRSAKATPLPRPRKTQKVTPRAKNSKQSSSAKHQERPNIPANTKDSPTQHKSYTFILDPDLDGFSHDVDLPVGPRDFSKQLAPSTSQQYLQPSCEEENASVTSPNVETHSRSKSQTLPTEHVETGKTPPVTEPATARMARTELSHDEAGHNNKAKAPPQDDASSKPRPKAQLEFIIVVREPRMTKMVWPEGKIQGTSLSDFIAGVAKATQRDNIERLDLTLKTTVSDTKAPVARDDEDSWLVAKRLFTESLKEARMKAKLEGLSDSTNPQIYVEPFYVQLRSEEGVQQEEEEDDEDISFF</sequence>
<dbReference type="OrthoDB" id="5379191at2759"/>
<feature type="compositionally biased region" description="Low complexity" evidence="1">
    <location>
        <begin position="237"/>
        <end position="246"/>
    </location>
</feature>